<dbReference type="InterPro" id="IPR000304">
    <property type="entry name" value="Pyrroline-COOH_reductase"/>
</dbReference>
<dbReference type="InterPro" id="IPR053790">
    <property type="entry name" value="P5CR-like_CS"/>
</dbReference>
<evidence type="ECO:0000256" key="8">
    <source>
        <dbReference type="PIRSR" id="PIRSR000193-1"/>
    </source>
</evidence>
<dbReference type="GO" id="GO:0055129">
    <property type="term" value="P:L-proline biosynthetic process"/>
    <property type="evidence" value="ECO:0007669"/>
    <property type="project" value="UniProtKB-UniRule"/>
</dbReference>
<reference evidence="12 13" key="1">
    <citation type="submission" date="2017-05" db="EMBL/GenBank/DDBJ databases">
        <title>Vagococcus spp. assemblies.</title>
        <authorList>
            <person name="Gulvik C.A."/>
        </authorList>
    </citation>
    <scope>NUCLEOTIDE SEQUENCE [LARGE SCALE GENOMIC DNA]</scope>
    <source>
        <strain evidence="12 13">DSM 24756</strain>
    </source>
</reference>
<dbReference type="HAMAP" id="MF_01925">
    <property type="entry name" value="P5C_reductase"/>
    <property type="match status" value="1"/>
</dbReference>
<keyword evidence="4 6" id="KW-0560">Oxidoreductase</keyword>
<dbReference type="FunFam" id="1.10.3730.10:FF:000001">
    <property type="entry name" value="Pyrroline-5-carboxylate reductase"/>
    <property type="match status" value="1"/>
</dbReference>
<keyword evidence="2 6" id="KW-0641">Proline biosynthesis</keyword>
<feature type="domain" description="Pyrroline-5-carboxylate reductase dimerisation" evidence="11">
    <location>
        <begin position="159"/>
        <end position="256"/>
    </location>
</feature>
<dbReference type="Gene3D" id="3.40.50.720">
    <property type="entry name" value="NAD(P)-binding Rossmann-like Domain"/>
    <property type="match status" value="1"/>
</dbReference>
<dbReference type="Pfam" id="PF14748">
    <property type="entry name" value="P5CR_dimer"/>
    <property type="match status" value="1"/>
</dbReference>
<feature type="binding site" evidence="8">
    <location>
        <position position="54"/>
    </location>
    <ligand>
        <name>NADPH</name>
        <dbReference type="ChEBI" id="CHEBI:57783"/>
    </ligand>
</feature>
<evidence type="ECO:0000256" key="1">
    <source>
        <dbReference type="ARBA" id="ARBA00005525"/>
    </source>
</evidence>
<evidence type="ECO:0000313" key="13">
    <source>
        <dbReference type="Proteomes" id="UP000288669"/>
    </source>
</evidence>
<dbReference type="NCBIfam" id="TIGR00112">
    <property type="entry name" value="proC"/>
    <property type="match status" value="1"/>
</dbReference>
<comment type="subcellular location">
    <subcellularLocation>
        <location evidence="6">Cytoplasm</location>
    </subcellularLocation>
</comment>
<proteinExistence type="inferred from homology"/>
<keyword evidence="3 6" id="KW-0521">NADP</keyword>
<dbReference type="Gene3D" id="1.10.3730.10">
    <property type="entry name" value="ProC C-terminal domain-like"/>
    <property type="match status" value="1"/>
</dbReference>
<keyword evidence="6 9" id="KW-0028">Amino-acid biosynthesis</keyword>
<dbReference type="InterPro" id="IPR028939">
    <property type="entry name" value="P5C_Rdtase_cat_N"/>
</dbReference>
<comment type="pathway">
    <text evidence="6 9">Amino-acid biosynthesis; L-proline biosynthesis; L-proline from L-glutamate 5-semialdehyde: step 1/1.</text>
</comment>
<dbReference type="PANTHER" id="PTHR11645">
    <property type="entry name" value="PYRROLINE-5-CARBOXYLATE REDUCTASE"/>
    <property type="match status" value="1"/>
</dbReference>
<comment type="caution">
    <text evidence="12">The sequence shown here is derived from an EMBL/GenBank/DDBJ whole genome shotgun (WGS) entry which is preliminary data.</text>
</comment>
<evidence type="ECO:0000256" key="6">
    <source>
        <dbReference type="HAMAP-Rule" id="MF_01925"/>
    </source>
</evidence>
<evidence type="ECO:0000256" key="7">
    <source>
        <dbReference type="NCBIfam" id="TIGR00112"/>
    </source>
</evidence>
<dbReference type="EC" id="1.5.1.2" evidence="6 7"/>
<dbReference type="InterPro" id="IPR008927">
    <property type="entry name" value="6-PGluconate_DH-like_C_sf"/>
</dbReference>
<evidence type="ECO:0000259" key="11">
    <source>
        <dbReference type="Pfam" id="PF14748"/>
    </source>
</evidence>
<evidence type="ECO:0000256" key="4">
    <source>
        <dbReference type="ARBA" id="ARBA00023002"/>
    </source>
</evidence>
<evidence type="ECO:0000256" key="9">
    <source>
        <dbReference type="RuleBase" id="RU003903"/>
    </source>
</evidence>
<evidence type="ECO:0000259" key="10">
    <source>
        <dbReference type="Pfam" id="PF03807"/>
    </source>
</evidence>
<dbReference type="OrthoDB" id="9805754at2"/>
<dbReference type="SUPFAM" id="SSF51735">
    <property type="entry name" value="NAD(P)-binding Rossmann-fold domains"/>
    <property type="match status" value="1"/>
</dbReference>
<dbReference type="GO" id="GO:0005737">
    <property type="term" value="C:cytoplasm"/>
    <property type="evidence" value="ECO:0007669"/>
    <property type="project" value="UniProtKB-SubCell"/>
</dbReference>
<dbReference type="AlphaFoldDB" id="A0A430AGT1"/>
<gene>
    <name evidence="6" type="primary">proC</name>
    <name evidence="12" type="ORF">CBF30_07745</name>
</gene>
<dbReference type="SUPFAM" id="SSF48179">
    <property type="entry name" value="6-phosphogluconate dehydrogenase C-terminal domain-like"/>
    <property type="match status" value="1"/>
</dbReference>
<dbReference type="PANTHER" id="PTHR11645:SF0">
    <property type="entry name" value="PYRROLINE-5-CARBOXYLATE REDUCTASE 3"/>
    <property type="match status" value="1"/>
</dbReference>
<sequence length="259" mass="26836">MKIACFGAGQIGSAFIRGVLKSQIVRPENLLVKGGKSGTAEALQAELGFRLVRNVADLTDCDVVCIATIPSVIPSILKELKGNLGQNTIVLSLATSPSIAVLQSALGSHSLVARAIPNTPIQVLAGMTGVSYGKNCQTTHKETVQALLGSLGQALEVPEEKLGIFGTVAGCGPAFVDVFIEALADASVLNGLSRKEAYKIVLQMIQGAATLAQESQTHPAVLKDQVCSPGGSTIRGVAALEENGFRNAVIQAITKANIH</sequence>
<evidence type="ECO:0000256" key="3">
    <source>
        <dbReference type="ARBA" id="ARBA00022857"/>
    </source>
</evidence>
<dbReference type="UniPathway" id="UPA00098">
    <property type="reaction ID" value="UER00361"/>
</dbReference>
<dbReference type="GO" id="GO:0004735">
    <property type="term" value="F:pyrroline-5-carboxylate reductase activity"/>
    <property type="evidence" value="ECO:0007669"/>
    <property type="project" value="UniProtKB-UniRule"/>
</dbReference>
<accession>A0A430AGT1</accession>
<dbReference type="PROSITE" id="PS00521">
    <property type="entry name" value="P5CR"/>
    <property type="match status" value="1"/>
</dbReference>
<dbReference type="InterPro" id="IPR029036">
    <property type="entry name" value="P5CR_dimer"/>
</dbReference>
<comment type="function">
    <text evidence="5 6">Catalyzes the reduction of 1-pyrroline-5-carboxylate (PCA) to L-proline.</text>
</comment>
<comment type="similarity">
    <text evidence="1 6 9">Belongs to the pyrroline-5-carboxylate reductase family.</text>
</comment>
<protein>
    <recommendedName>
        <fullName evidence="6 7">Pyrroline-5-carboxylate reductase</fullName>
        <shortName evidence="6">P5C reductase</shortName>
        <shortName evidence="6">P5CR</shortName>
        <ecNumber evidence="6 7">1.5.1.2</ecNumber>
    </recommendedName>
    <alternativeName>
        <fullName evidence="6">PCA reductase</fullName>
    </alternativeName>
</protein>
<keyword evidence="13" id="KW-1185">Reference proteome</keyword>
<dbReference type="EMBL" id="NGJZ01000002">
    <property type="protein sequence ID" value="RSU07139.1"/>
    <property type="molecule type" value="Genomic_DNA"/>
</dbReference>
<dbReference type="RefSeq" id="WP_126824705.1">
    <property type="nucleotide sequence ID" value="NZ_JBHLWU010000002.1"/>
</dbReference>
<evidence type="ECO:0000256" key="2">
    <source>
        <dbReference type="ARBA" id="ARBA00022650"/>
    </source>
</evidence>
<organism evidence="12 13">
    <name type="scientific">Vagococcus entomophilus</name>
    <dbReference type="NCBI Taxonomy" id="1160095"/>
    <lineage>
        <taxon>Bacteria</taxon>
        <taxon>Bacillati</taxon>
        <taxon>Bacillota</taxon>
        <taxon>Bacilli</taxon>
        <taxon>Lactobacillales</taxon>
        <taxon>Enterococcaceae</taxon>
        <taxon>Vagococcus</taxon>
    </lineage>
</organism>
<feature type="domain" description="Pyrroline-5-carboxylate reductase catalytic N-terminal" evidence="10">
    <location>
        <begin position="2"/>
        <end position="94"/>
    </location>
</feature>
<name>A0A430AGT1_9ENTE</name>
<dbReference type="InterPro" id="IPR036291">
    <property type="entry name" value="NAD(P)-bd_dom_sf"/>
</dbReference>
<keyword evidence="6" id="KW-0963">Cytoplasm</keyword>
<comment type="catalytic activity">
    <reaction evidence="6">
        <text>L-proline + NAD(+) = (S)-1-pyrroline-5-carboxylate + NADH + 2 H(+)</text>
        <dbReference type="Rhea" id="RHEA:14105"/>
        <dbReference type="ChEBI" id="CHEBI:15378"/>
        <dbReference type="ChEBI" id="CHEBI:17388"/>
        <dbReference type="ChEBI" id="CHEBI:57540"/>
        <dbReference type="ChEBI" id="CHEBI:57945"/>
        <dbReference type="ChEBI" id="CHEBI:60039"/>
        <dbReference type="EC" id="1.5.1.2"/>
    </reaction>
</comment>
<dbReference type="Pfam" id="PF03807">
    <property type="entry name" value="F420_oxidored"/>
    <property type="match status" value="1"/>
</dbReference>
<dbReference type="PIRSF" id="PIRSF000193">
    <property type="entry name" value="Pyrrol-5-carb_rd"/>
    <property type="match status" value="1"/>
</dbReference>
<evidence type="ECO:0000313" key="12">
    <source>
        <dbReference type="EMBL" id="RSU07139.1"/>
    </source>
</evidence>
<dbReference type="Proteomes" id="UP000288669">
    <property type="component" value="Unassembled WGS sequence"/>
</dbReference>
<evidence type="ECO:0000256" key="5">
    <source>
        <dbReference type="ARBA" id="ARBA00058118"/>
    </source>
</evidence>
<feature type="binding site" evidence="8">
    <location>
        <begin position="67"/>
        <end position="70"/>
    </location>
    <ligand>
        <name>NADP(+)</name>
        <dbReference type="ChEBI" id="CHEBI:58349"/>
    </ligand>
</feature>
<comment type="catalytic activity">
    <reaction evidence="6 9">
        <text>L-proline + NADP(+) = (S)-1-pyrroline-5-carboxylate + NADPH + 2 H(+)</text>
        <dbReference type="Rhea" id="RHEA:14109"/>
        <dbReference type="ChEBI" id="CHEBI:15378"/>
        <dbReference type="ChEBI" id="CHEBI:17388"/>
        <dbReference type="ChEBI" id="CHEBI:57783"/>
        <dbReference type="ChEBI" id="CHEBI:58349"/>
        <dbReference type="ChEBI" id="CHEBI:60039"/>
        <dbReference type="EC" id="1.5.1.2"/>
    </reaction>
</comment>